<keyword evidence="2" id="KW-1185">Reference proteome</keyword>
<organism evidence="1 2">
    <name type="scientific">Babesia microti (strain RI)</name>
    <dbReference type="NCBI Taxonomy" id="1133968"/>
    <lineage>
        <taxon>Eukaryota</taxon>
        <taxon>Sar</taxon>
        <taxon>Alveolata</taxon>
        <taxon>Apicomplexa</taxon>
        <taxon>Aconoidasida</taxon>
        <taxon>Piroplasmida</taxon>
        <taxon>Babesiidae</taxon>
        <taxon>Babesia</taxon>
    </lineage>
</organism>
<dbReference type="AlphaFoldDB" id="I7ISH5"/>
<protein>
    <submittedName>
        <fullName evidence="1">Uncharacterized protein</fullName>
    </submittedName>
</protein>
<dbReference type="KEGG" id="bmic:BmR1_04g07260"/>
<accession>I7ISH5</accession>
<dbReference type="GeneID" id="24426098"/>
<reference evidence="1 2" key="3">
    <citation type="journal article" date="2016" name="Sci. Rep.">
        <title>Genome-wide diversity and gene expression profiling of Babesia microti isolates identify polymorphic genes that mediate host-pathogen interactions.</title>
        <authorList>
            <person name="Silva J.C."/>
            <person name="Cornillot E."/>
            <person name="McCracken C."/>
            <person name="Usmani-Brown S."/>
            <person name="Dwivedi A."/>
            <person name="Ifeonu O.O."/>
            <person name="Crabtree J."/>
            <person name="Gotia H.T."/>
            <person name="Virji A.Z."/>
            <person name="Reynes C."/>
            <person name="Colinge J."/>
            <person name="Kumar V."/>
            <person name="Lawres L."/>
            <person name="Pazzi J.E."/>
            <person name="Pablo J.V."/>
            <person name="Hung C."/>
            <person name="Brancato J."/>
            <person name="Kumari P."/>
            <person name="Orvis J."/>
            <person name="Tretina K."/>
            <person name="Chibucos M."/>
            <person name="Ott S."/>
            <person name="Sadzewicz L."/>
            <person name="Sengamalay N."/>
            <person name="Shetty A.C."/>
            <person name="Su Q."/>
            <person name="Tallon L."/>
            <person name="Fraser C.M."/>
            <person name="Frutos R."/>
            <person name="Molina D.M."/>
            <person name="Krause P.J."/>
            <person name="Ben Mamoun C."/>
        </authorList>
    </citation>
    <scope>NUCLEOTIDE SEQUENCE [LARGE SCALE GENOMIC DNA]</scope>
    <source>
        <strain evidence="1 2">RI</strain>
    </source>
</reference>
<evidence type="ECO:0000313" key="1">
    <source>
        <dbReference type="EMBL" id="CCF75646.1"/>
    </source>
</evidence>
<dbReference type="VEuPathDB" id="PiroplasmaDB:BmR1_04g07260"/>
<evidence type="ECO:0000313" key="2">
    <source>
        <dbReference type="Proteomes" id="UP000002899"/>
    </source>
</evidence>
<reference evidence="1 2" key="2">
    <citation type="journal article" date="2013" name="PLoS ONE">
        <title>Whole genome mapping and re-organization of the nuclear and mitochondrial genomes of Babesia microti isolates.</title>
        <authorList>
            <person name="Cornillot E."/>
            <person name="Dassouli A."/>
            <person name="Garg A."/>
            <person name="Pachikara N."/>
            <person name="Randazzo S."/>
            <person name="Depoix D."/>
            <person name="Carcy B."/>
            <person name="Delbecq S."/>
            <person name="Frutos R."/>
            <person name="Silva J.C."/>
            <person name="Sutton R."/>
            <person name="Krause P.J."/>
            <person name="Mamoun C.B."/>
        </authorList>
    </citation>
    <scope>NUCLEOTIDE SEQUENCE [LARGE SCALE GENOMIC DNA]</scope>
    <source>
        <strain evidence="1 2">RI</strain>
    </source>
</reference>
<name>I7ISH5_BABMR</name>
<dbReference type="Proteomes" id="UP000002899">
    <property type="component" value="Chromosome IV"/>
</dbReference>
<dbReference type="RefSeq" id="XP_012650054.1">
    <property type="nucleotide sequence ID" value="XM_012794600.1"/>
</dbReference>
<dbReference type="EMBL" id="LN871599">
    <property type="protein sequence ID" value="CCF75646.1"/>
    <property type="molecule type" value="Genomic_DNA"/>
</dbReference>
<sequence length="371" mass="43206">MRVGLKISFWKKSKYIEQSEVPNCLIKSLSRMYLPATIIQLLILILGSHTFKKHNTKYIINEPKNDFMYKSYNRINENSDFVSDYNTNDELSVPHGITDPIPSHLNFLGDKREAEIRQTLWDEQVPLDKVLDRMDQLQNPEKYNKLFEEYMTTAVTTISSHPSKPTRNDISTADVEIDAKKYMEIGSDIESHCPGDNLESGDYENDGYKSEYEELLSFDFFHLHPSYIEFLEQLMEKKANKAAGIESSDIITTSELDNKIISSQYFNKAAELALDLNCLVENEITSVKWIMEAKNVIEKVLESHNYKLESIKWSCDTIYILLKHKNLYESETEALQNELQHEIHKLRFKFYIPKIEMLGIFLETEPLTDVN</sequence>
<proteinExistence type="predicted"/>
<reference evidence="1 2" key="1">
    <citation type="journal article" date="2012" name="Nucleic Acids Res.">
        <title>Sequencing of the smallest Apicomplexan genome from the human pathogen Babesia microti.</title>
        <authorList>
            <person name="Cornillot E."/>
            <person name="Hadj-Kaddour K."/>
            <person name="Dassouli A."/>
            <person name="Noel B."/>
            <person name="Ranwez V."/>
            <person name="Vacherie B."/>
            <person name="Augagneur Y."/>
            <person name="Bres V."/>
            <person name="Duclos A."/>
            <person name="Randazzo S."/>
            <person name="Carcy B."/>
            <person name="Debierre-Grockiego F."/>
            <person name="Delbecq S."/>
            <person name="Moubri-Menage K."/>
            <person name="Shams-Eldin H."/>
            <person name="Usmani-Brown S."/>
            <person name="Bringaud F."/>
            <person name="Wincker P."/>
            <person name="Vivares C.P."/>
            <person name="Schwarz R.T."/>
            <person name="Schetters T.P."/>
            <person name="Krause P.J."/>
            <person name="Gorenflot A."/>
            <person name="Berry V."/>
            <person name="Barbe V."/>
            <person name="Ben Mamoun C."/>
        </authorList>
    </citation>
    <scope>NUCLEOTIDE SEQUENCE [LARGE SCALE GENOMIC DNA]</scope>
    <source>
        <strain evidence="1 2">RI</strain>
    </source>
</reference>